<reference evidence="2 3" key="1">
    <citation type="submission" date="2020-08" db="EMBL/GenBank/DDBJ databases">
        <title>Plant Genome Project.</title>
        <authorList>
            <person name="Zhang R.-G."/>
        </authorList>
    </citation>
    <scope>NUCLEOTIDE SEQUENCE [LARGE SCALE GENOMIC DNA]</scope>
    <source>
        <tissue evidence="2">Rhizome</tissue>
    </source>
</reference>
<keyword evidence="3" id="KW-1185">Reference proteome</keyword>
<dbReference type="AlphaFoldDB" id="A0A8J5H5I2"/>
<evidence type="ECO:0000256" key="1">
    <source>
        <dbReference type="SAM" id="Phobius"/>
    </source>
</evidence>
<proteinExistence type="predicted"/>
<dbReference type="PANTHER" id="PTHR37192">
    <property type="entry name" value="TRANSMEMBRANE PROTEIN"/>
    <property type="match status" value="1"/>
</dbReference>
<comment type="caution">
    <text evidence="2">The sequence shown here is derived from an EMBL/GenBank/DDBJ whole genome shotgun (WGS) entry which is preliminary data.</text>
</comment>
<gene>
    <name evidence="2" type="ORF">ZIOFF_026929</name>
</gene>
<organism evidence="2 3">
    <name type="scientific">Zingiber officinale</name>
    <name type="common">Ginger</name>
    <name type="synonym">Amomum zingiber</name>
    <dbReference type="NCBI Taxonomy" id="94328"/>
    <lineage>
        <taxon>Eukaryota</taxon>
        <taxon>Viridiplantae</taxon>
        <taxon>Streptophyta</taxon>
        <taxon>Embryophyta</taxon>
        <taxon>Tracheophyta</taxon>
        <taxon>Spermatophyta</taxon>
        <taxon>Magnoliopsida</taxon>
        <taxon>Liliopsida</taxon>
        <taxon>Zingiberales</taxon>
        <taxon>Zingiberaceae</taxon>
        <taxon>Zingiber</taxon>
    </lineage>
</organism>
<dbReference type="Proteomes" id="UP000734854">
    <property type="component" value="Unassembled WGS sequence"/>
</dbReference>
<keyword evidence="1" id="KW-0812">Transmembrane</keyword>
<keyword evidence="1" id="KW-1133">Transmembrane helix</keyword>
<name>A0A8J5H5I2_ZINOF</name>
<dbReference type="Pfam" id="PF15938">
    <property type="entry name" value="DUF4750"/>
    <property type="match status" value="1"/>
</dbReference>
<dbReference type="EMBL" id="JACMSC010000007">
    <property type="protein sequence ID" value="KAG6516464.1"/>
    <property type="molecule type" value="Genomic_DNA"/>
</dbReference>
<sequence>MALDQPGGGGGGDWWWWTEHANVYLLRPLLAVFFVLCLIVLSWFIAWKTVLVHVPLVQEIFGLRKKPVKPKPRNSHRLSRFYNSIPDLRELLAVQIASTARVHISPDVKECILLSRKVVIYSMTLYFVFGLSQMVDALEAIDQMPNRSSNIPSLLLPPCGQLLLAISTSASVSCKTQSASIYADAYLEVKNLSTVAK</sequence>
<feature type="transmembrane region" description="Helical" evidence="1">
    <location>
        <begin position="24"/>
        <end position="46"/>
    </location>
</feature>
<accession>A0A8J5H5I2</accession>
<dbReference type="InterPro" id="IPR031851">
    <property type="entry name" value="DUF4750"/>
</dbReference>
<keyword evidence="1" id="KW-0472">Membrane</keyword>
<evidence type="ECO:0000313" key="2">
    <source>
        <dbReference type="EMBL" id="KAG6516464.1"/>
    </source>
</evidence>
<protein>
    <submittedName>
        <fullName evidence="2">Uncharacterized protein</fullName>
    </submittedName>
</protein>
<dbReference type="PANTHER" id="PTHR37192:SF2">
    <property type="entry name" value="TRANSMEMBRANE PROTEIN"/>
    <property type="match status" value="1"/>
</dbReference>
<evidence type="ECO:0000313" key="3">
    <source>
        <dbReference type="Proteomes" id="UP000734854"/>
    </source>
</evidence>